<protein>
    <recommendedName>
        <fullName evidence="3">MalT-like TPR region domain-containing protein</fullName>
    </recommendedName>
</protein>
<accession>A0A4P1RMN6</accession>
<dbReference type="Pfam" id="PF13424">
    <property type="entry name" value="TPR_12"/>
    <property type="match status" value="2"/>
</dbReference>
<name>A0A4P1RMN6_LUPAN</name>
<sequence>MGLAISSNTVFAEDATTGASSANDSGNGLIGLSKVEDGSVVSNMHTAKWRLFTDKAREFFLQGKLDEAEKLFLSALEEAKEGFGQRDPHVASASNNLAELYRVRRAFDKAEPLYLEAINILEESFGPDDIRVGTAAHNLGQFYLGQRKMEKARLNYEIKRRVLGYGHSECADTMYHLGVVLYLQGKERDAEALIQDSIKMLEEGDEGESIVCIRRLRYLSQMYLKSHRLADAEMVQRKILHIMELSKDWCMVSTRSMAKENDSEGQDRGGTRQEREEIRMKLELYEARTKKLEDLMFAVATKLGVSPEEHSFGGGTMGLAISSNTVFAEDATTGASSANDSGNGLIGLSKVEDGSVVSNMHTAKWRLFTDKAREFFLQGKLDEAEKLFLSALEEAKEGFGQRDPHVASASNNLAELYRVRRAFDKAEPLYLEAINILEESFGPDDIRVGTAAHNLGQFYLGQRKMEKARLNYEIKRRVLGYGHSECADTMYHLGVVLYLQGKERDAEALIQDSIKMLEEGDEGESIVCIRRLRYLSQMYLKSHRLADAEMVQRKILHIMELSKGWNSLDTVVAAESLALTLQASSNIKDSKELLERCLNARKALLPGDHIQIGGNLLHLARVAMLDSSQHKKLDVSRAKDDLDVARDHLHNSIRIARQCLGKLLKQKDRSKKYSAPGDSRKERHTALIILLQSLNTLSSVEFAKQELQETQEGNINLEAQEALLQCISVYKEFAHDKSIADSPEIKNEYLSCLKRAQNLLGNYKLDEVLGNQKDFQKLNQKS</sequence>
<dbReference type="PANTHER" id="PTHR47689:SF2">
    <property type="entry name" value="TETRATRICOPEPTIDE REPEAT (TPR)-LIKE SUPERFAMILY PROTEIN"/>
    <property type="match status" value="1"/>
</dbReference>
<dbReference type="Gene3D" id="1.25.40.10">
    <property type="entry name" value="Tetratricopeptide repeat domain"/>
    <property type="match status" value="3"/>
</dbReference>
<dbReference type="PANTHER" id="PTHR47689">
    <property type="entry name" value="TETRATRICOPEPTIDE REPEAT (TPR)-LIKE SUPERFAMILY PROTEIN"/>
    <property type="match status" value="1"/>
</dbReference>
<dbReference type="SMART" id="SM00028">
    <property type="entry name" value="TPR"/>
    <property type="match status" value="6"/>
</dbReference>
<gene>
    <name evidence="1" type="ORF">TanjilG_21296</name>
</gene>
<dbReference type="InterPro" id="IPR019734">
    <property type="entry name" value="TPR_rpt"/>
</dbReference>
<dbReference type="Pfam" id="PF13374">
    <property type="entry name" value="TPR_10"/>
    <property type="match status" value="3"/>
</dbReference>
<dbReference type="EMBL" id="CM007364">
    <property type="protein sequence ID" value="OIW14156.1"/>
    <property type="molecule type" value="Genomic_DNA"/>
</dbReference>
<organism evidence="1 2">
    <name type="scientific">Lupinus angustifolius</name>
    <name type="common">Narrow-leaved blue lupine</name>
    <dbReference type="NCBI Taxonomy" id="3871"/>
    <lineage>
        <taxon>Eukaryota</taxon>
        <taxon>Viridiplantae</taxon>
        <taxon>Streptophyta</taxon>
        <taxon>Embryophyta</taxon>
        <taxon>Tracheophyta</taxon>
        <taxon>Spermatophyta</taxon>
        <taxon>Magnoliopsida</taxon>
        <taxon>eudicotyledons</taxon>
        <taxon>Gunneridae</taxon>
        <taxon>Pentapetalae</taxon>
        <taxon>rosids</taxon>
        <taxon>fabids</taxon>
        <taxon>Fabales</taxon>
        <taxon>Fabaceae</taxon>
        <taxon>Papilionoideae</taxon>
        <taxon>50 kb inversion clade</taxon>
        <taxon>genistoids sensu lato</taxon>
        <taxon>core genistoids</taxon>
        <taxon>Genisteae</taxon>
        <taxon>Lupinus</taxon>
    </lineage>
</organism>
<evidence type="ECO:0008006" key="3">
    <source>
        <dbReference type="Google" id="ProtNLM"/>
    </source>
</evidence>
<proteinExistence type="predicted"/>
<dbReference type="AlphaFoldDB" id="A0A4P1RMN6"/>
<evidence type="ECO:0000313" key="2">
    <source>
        <dbReference type="Proteomes" id="UP000188354"/>
    </source>
</evidence>
<dbReference type="Proteomes" id="UP000188354">
    <property type="component" value="Chromosome LG04"/>
</dbReference>
<dbReference type="STRING" id="3871.A0A4P1RMN6"/>
<keyword evidence="2" id="KW-1185">Reference proteome</keyword>
<evidence type="ECO:0000313" key="1">
    <source>
        <dbReference type="EMBL" id="OIW14156.1"/>
    </source>
</evidence>
<reference evidence="1 2" key="1">
    <citation type="journal article" date="2017" name="Plant Biotechnol. J.">
        <title>A comprehensive draft genome sequence for lupin (Lupinus angustifolius), an emerging health food: insights into plant-microbe interactions and legume evolution.</title>
        <authorList>
            <person name="Hane J.K."/>
            <person name="Ming Y."/>
            <person name="Kamphuis L.G."/>
            <person name="Nelson M.N."/>
            <person name="Garg G."/>
            <person name="Atkins C.A."/>
            <person name="Bayer P.E."/>
            <person name="Bravo A."/>
            <person name="Bringans S."/>
            <person name="Cannon S."/>
            <person name="Edwards D."/>
            <person name="Foley R."/>
            <person name="Gao L.L."/>
            <person name="Harrison M.J."/>
            <person name="Huang W."/>
            <person name="Hurgobin B."/>
            <person name="Li S."/>
            <person name="Liu C.W."/>
            <person name="McGrath A."/>
            <person name="Morahan G."/>
            <person name="Murray J."/>
            <person name="Weller J."/>
            <person name="Jian J."/>
            <person name="Singh K.B."/>
        </authorList>
    </citation>
    <scope>NUCLEOTIDE SEQUENCE [LARGE SCALE GENOMIC DNA]</scope>
    <source>
        <strain evidence="2">cv. Tanjil</strain>
        <tissue evidence="1">Whole plant</tissue>
    </source>
</reference>
<dbReference type="SUPFAM" id="SSF48452">
    <property type="entry name" value="TPR-like"/>
    <property type="match status" value="3"/>
</dbReference>
<dbReference type="InterPro" id="IPR011990">
    <property type="entry name" value="TPR-like_helical_dom_sf"/>
</dbReference>
<dbReference type="Gramene" id="OIW14156">
    <property type="protein sequence ID" value="OIW14156"/>
    <property type="gene ID" value="TanjilG_21296"/>
</dbReference>